<evidence type="ECO:0000313" key="3">
    <source>
        <dbReference type="Proteomes" id="UP000570514"/>
    </source>
</evidence>
<comment type="caution">
    <text evidence="2">The sequence shown here is derived from an EMBL/GenBank/DDBJ whole genome shotgun (WGS) entry which is preliminary data.</text>
</comment>
<name>A0A846N119_9PROT</name>
<keyword evidence="1" id="KW-0812">Transmembrane</keyword>
<dbReference type="AlphaFoldDB" id="A0A846N119"/>
<keyword evidence="1" id="KW-0472">Membrane</keyword>
<dbReference type="Proteomes" id="UP000570514">
    <property type="component" value="Unassembled WGS sequence"/>
</dbReference>
<evidence type="ECO:0000256" key="1">
    <source>
        <dbReference type="SAM" id="Phobius"/>
    </source>
</evidence>
<feature type="transmembrane region" description="Helical" evidence="1">
    <location>
        <begin position="20"/>
        <end position="42"/>
    </location>
</feature>
<proteinExistence type="predicted"/>
<keyword evidence="3" id="KW-1185">Reference proteome</keyword>
<keyword evidence="1" id="KW-1133">Transmembrane helix</keyword>
<organism evidence="2 3">
    <name type="scientific">Rhizomicrobium palustre</name>
    <dbReference type="NCBI Taxonomy" id="189966"/>
    <lineage>
        <taxon>Bacteria</taxon>
        <taxon>Pseudomonadati</taxon>
        <taxon>Pseudomonadota</taxon>
        <taxon>Alphaproteobacteria</taxon>
        <taxon>Micropepsales</taxon>
        <taxon>Micropepsaceae</taxon>
        <taxon>Rhizomicrobium</taxon>
    </lineage>
</organism>
<dbReference type="RefSeq" id="WP_167083065.1">
    <property type="nucleotide sequence ID" value="NZ_BAAADC010000001.1"/>
</dbReference>
<reference evidence="2 3" key="1">
    <citation type="submission" date="2020-03" db="EMBL/GenBank/DDBJ databases">
        <title>Genomic Encyclopedia of Type Strains, Phase IV (KMG-IV): sequencing the most valuable type-strain genomes for metagenomic binning, comparative biology and taxonomic classification.</title>
        <authorList>
            <person name="Goeker M."/>
        </authorList>
    </citation>
    <scope>NUCLEOTIDE SEQUENCE [LARGE SCALE GENOMIC DNA]</scope>
    <source>
        <strain evidence="2 3">DSM 19867</strain>
    </source>
</reference>
<protein>
    <submittedName>
        <fullName evidence="2">Uncharacterized protein</fullName>
    </submittedName>
</protein>
<sequence length="113" mass="11783">MSEPIESSAAGDTAANNRLMLNVVIGLGVVIVIVIGVMIYGITAGWGKHAAPAAAAAKKPVSMSLAPGYRILSSDTQPGRLILHVRSDTVDEIDIIDLNDGRIISQIHADAPK</sequence>
<gene>
    <name evidence="2" type="ORF">FHS83_002250</name>
</gene>
<dbReference type="EMBL" id="JAASRM010000001">
    <property type="protein sequence ID" value="NIK88932.1"/>
    <property type="molecule type" value="Genomic_DNA"/>
</dbReference>
<evidence type="ECO:0000313" key="2">
    <source>
        <dbReference type="EMBL" id="NIK88932.1"/>
    </source>
</evidence>
<accession>A0A846N119</accession>